<name>A0A329R328_9ACTN</name>
<reference evidence="1 2" key="1">
    <citation type="submission" date="2018-06" db="EMBL/GenBank/DDBJ databases">
        <title>Phytoactinopolyspora halophila sp. nov., a novel halophilic actinomycete isolated from a saline soil in China.</title>
        <authorList>
            <person name="Tang S.-K."/>
        </authorList>
    </citation>
    <scope>NUCLEOTIDE SEQUENCE [LARGE SCALE GENOMIC DNA]</scope>
    <source>
        <strain evidence="1 2">YIM 96934</strain>
    </source>
</reference>
<dbReference type="EMBL" id="QMIG01000002">
    <property type="protein sequence ID" value="RAW17922.1"/>
    <property type="molecule type" value="Genomic_DNA"/>
</dbReference>
<accession>A0A329R328</accession>
<evidence type="ECO:0000313" key="1">
    <source>
        <dbReference type="EMBL" id="RAW17922.1"/>
    </source>
</evidence>
<organism evidence="1 2">
    <name type="scientific">Phytoactinopolyspora halophila</name>
    <dbReference type="NCBI Taxonomy" id="1981511"/>
    <lineage>
        <taxon>Bacteria</taxon>
        <taxon>Bacillati</taxon>
        <taxon>Actinomycetota</taxon>
        <taxon>Actinomycetes</taxon>
        <taxon>Jiangellales</taxon>
        <taxon>Jiangellaceae</taxon>
        <taxon>Phytoactinopolyspora</taxon>
    </lineage>
</organism>
<dbReference type="OrthoDB" id="5143202at2"/>
<sequence length="321" mass="36226">MESRLEPLAAAQHSILFRSQLLAAGYSDDEISRRIRRNDWTAIRRGAYVETHVWDSLDAVQRHRVLTIAVVKQLKVPAVPSHVSAAVMLGMAVWDLDLTVVHVTRQDRHASRFEAGVMHHAARLPPSDLCVVDGITVTGPLRTAVDIARTAPFEQSVVVADGALARSGKDRDGLFATFERMRTWSGARGAGRVVEFADGNAESVGESRARVQFERIGLPRPRLQYVIQAPNGETFRPDFYFEAEHTLGEFDGRSKYFAYLGPGEDPAEVVWREKRREDMLRDMGYGVARLVWKDLNDDATVRERFRAAFERTRRSARRGLR</sequence>
<keyword evidence="2" id="KW-1185">Reference proteome</keyword>
<dbReference type="AlphaFoldDB" id="A0A329R328"/>
<dbReference type="Proteomes" id="UP000250462">
    <property type="component" value="Unassembled WGS sequence"/>
</dbReference>
<evidence type="ECO:0000313" key="2">
    <source>
        <dbReference type="Proteomes" id="UP000250462"/>
    </source>
</evidence>
<evidence type="ECO:0008006" key="3">
    <source>
        <dbReference type="Google" id="ProtNLM"/>
    </source>
</evidence>
<comment type="caution">
    <text evidence="1">The sequence shown here is derived from an EMBL/GenBank/DDBJ whole genome shotgun (WGS) entry which is preliminary data.</text>
</comment>
<proteinExistence type="predicted"/>
<protein>
    <recommendedName>
        <fullName evidence="3">Type IV toxin-antitoxin system AbiEi family antitoxin domain-containing protein</fullName>
    </recommendedName>
</protein>
<gene>
    <name evidence="1" type="ORF">DPM12_03485</name>
</gene>
<dbReference type="RefSeq" id="WP_112256881.1">
    <property type="nucleotide sequence ID" value="NZ_QMIG01000002.1"/>
</dbReference>